<accession>A0A9W8PBB0</accession>
<organism evidence="1 2">
    <name type="scientific">Lentinula detonsa</name>
    <dbReference type="NCBI Taxonomy" id="2804962"/>
    <lineage>
        <taxon>Eukaryota</taxon>
        <taxon>Fungi</taxon>
        <taxon>Dikarya</taxon>
        <taxon>Basidiomycota</taxon>
        <taxon>Agaricomycotina</taxon>
        <taxon>Agaricomycetes</taxon>
        <taxon>Agaricomycetidae</taxon>
        <taxon>Agaricales</taxon>
        <taxon>Marasmiineae</taxon>
        <taxon>Omphalotaceae</taxon>
        <taxon>Lentinula</taxon>
    </lineage>
</organism>
<evidence type="ECO:0000313" key="1">
    <source>
        <dbReference type="EMBL" id="KAJ3750692.1"/>
    </source>
</evidence>
<dbReference type="Proteomes" id="UP001142393">
    <property type="component" value="Unassembled WGS sequence"/>
</dbReference>
<evidence type="ECO:0000313" key="2">
    <source>
        <dbReference type="Proteomes" id="UP001142393"/>
    </source>
</evidence>
<proteinExistence type="predicted"/>
<protein>
    <submittedName>
        <fullName evidence="1">Uncharacterized protein</fullName>
    </submittedName>
</protein>
<comment type="caution">
    <text evidence="1">The sequence shown here is derived from an EMBL/GenBank/DDBJ whole genome shotgun (WGS) entry which is preliminary data.</text>
</comment>
<dbReference type="EMBL" id="JANVFU010000001">
    <property type="protein sequence ID" value="KAJ3750692.1"/>
    <property type="molecule type" value="Genomic_DNA"/>
</dbReference>
<name>A0A9W8PBB0_9AGAR</name>
<keyword evidence="2" id="KW-1185">Reference proteome</keyword>
<sequence>MDKSPVLERIVAWAEANGEKIQDAYNQKGGWEGWTQVELAFYLKRAFESERYGVVTVTREDNVYQGNNQRSDLLITTRKGAEHFTNMLELKCESIANTNNFKTQAKADCTKVNQGVINQNYLPCKAWVVALSVTKDLGDVQVGSLKLAAYSKRIQAGTLQLTLWWAAKSFQ</sequence>
<gene>
    <name evidence="1" type="ORF">DFH05DRAFT_108098</name>
</gene>
<reference evidence="1 2" key="1">
    <citation type="journal article" date="2023" name="Proc. Natl. Acad. Sci. U.S.A.">
        <title>A global phylogenomic analysis of the shiitake genus Lentinula.</title>
        <authorList>
            <person name="Sierra-Patev S."/>
            <person name="Min B."/>
            <person name="Naranjo-Ortiz M."/>
            <person name="Looney B."/>
            <person name="Konkel Z."/>
            <person name="Slot J.C."/>
            <person name="Sakamoto Y."/>
            <person name="Steenwyk J.L."/>
            <person name="Rokas A."/>
            <person name="Carro J."/>
            <person name="Camarero S."/>
            <person name="Ferreira P."/>
            <person name="Molpeceres G."/>
            <person name="Ruiz-Duenas F.J."/>
            <person name="Serrano A."/>
            <person name="Henrissat B."/>
            <person name="Drula E."/>
            <person name="Hughes K.W."/>
            <person name="Mata J.L."/>
            <person name="Ishikawa N.K."/>
            <person name="Vargas-Isla R."/>
            <person name="Ushijima S."/>
            <person name="Smith C.A."/>
            <person name="Donoghue J."/>
            <person name="Ahrendt S."/>
            <person name="Andreopoulos W."/>
            <person name="He G."/>
            <person name="LaButti K."/>
            <person name="Lipzen A."/>
            <person name="Ng V."/>
            <person name="Riley R."/>
            <person name="Sandor L."/>
            <person name="Barry K."/>
            <person name="Martinez A.T."/>
            <person name="Xiao Y."/>
            <person name="Gibbons J.G."/>
            <person name="Terashima K."/>
            <person name="Grigoriev I.V."/>
            <person name="Hibbett D."/>
        </authorList>
    </citation>
    <scope>NUCLEOTIDE SEQUENCE [LARGE SCALE GENOMIC DNA]</scope>
    <source>
        <strain evidence="1 2">TFB7810</strain>
    </source>
</reference>
<dbReference type="AlphaFoldDB" id="A0A9W8PBB0"/>